<evidence type="ECO:0000256" key="4">
    <source>
        <dbReference type="ARBA" id="ARBA00022692"/>
    </source>
</evidence>
<dbReference type="EMBL" id="ACXU01000015">
    <property type="protein sequence ID" value="EEU12425.1"/>
    <property type="molecule type" value="Genomic_DNA"/>
</dbReference>
<dbReference type="Pfam" id="PF04226">
    <property type="entry name" value="Transgly_assoc"/>
    <property type="match status" value="1"/>
</dbReference>
<sequence>MKERNMISSIIIGALCGWIASMIMKTDAQMGAIANIVVGVIGGAIGSWILGMVNISVSGFVGSLISGILGSVILIYIYNLITKKK</sequence>
<evidence type="ECO:0000256" key="6">
    <source>
        <dbReference type="ARBA" id="ARBA00023136"/>
    </source>
</evidence>
<comment type="similarity">
    <text evidence="2">Belongs to the UPF0410 family.</text>
</comment>
<dbReference type="AlphaFoldDB" id="C7HUX6"/>
<evidence type="ECO:0000313" key="9">
    <source>
        <dbReference type="Proteomes" id="UP000003821"/>
    </source>
</evidence>
<organism evidence="8 9">
    <name type="scientific">Anaerococcus vaginalis ATCC 51170</name>
    <dbReference type="NCBI Taxonomy" id="655811"/>
    <lineage>
        <taxon>Bacteria</taxon>
        <taxon>Bacillati</taxon>
        <taxon>Bacillota</taxon>
        <taxon>Tissierellia</taxon>
        <taxon>Tissierellales</taxon>
        <taxon>Peptoniphilaceae</taxon>
        <taxon>Anaerococcus</taxon>
    </lineage>
</organism>
<feature type="transmembrane region" description="Helical" evidence="7">
    <location>
        <begin position="57"/>
        <end position="81"/>
    </location>
</feature>
<protein>
    <submittedName>
        <fullName evidence="8">Transglycosylase associated protein</fullName>
    </submittedName>
</protein>
<keyword evidence="9" id="KW-1185">Reference proteome</keyword>
<name>C7HUX6_9FIRM</name>
<dbReference type="GO" id="GO:0005886">
    <property type="term" value="C:plasma membrane"/>
    <property type="evidence" value="ECO:0007669"/>
    <property type="project" value="UniProtKB-SubCell"/>
</dbReference>
<proteinExistence type="inferred from homology"/>
<dbReference type="HOGENOM" id="CLU_160040_0_0_9"/>
<accession>C7HUX6</accession>
<evidence type="ECO:0000256" key="2">
    <source>
        <dbReference type="ARBA" id="ARBA00011006"/>
    </source>
</evidence>
<comment type="caution">
    <text evidence="8">The sequence shown here is derived from an EMBL/GenBank/DDBJ whole genome shotgun (WGS) entry which is preliminary data.</text>
</comment>
<evidence type="ECO:0000256" key="5">
    <source>
        <dbReference type="ARBA" id="ARBA00022989"/>
    </source>
</evidence>
<dbReference type="PANTHER" id="PTHR33884:SF3">
    <property type="entry name" value="UPF0410 PROTEIN YMGE"/>
    <property type="match status" value="1"/>
</dbReference>
<dbReference type="eggNOG" id="COG2261">
    <property type="taxonomic scope" value="Bacteria"/>
</dbReference>
<keyword evidence="4 7" id="KW-0812">Transmembrane</keyword>
<keyword evidence="3" id="KW-1003">Cell membrane</keyword>
<evidence type="ECO:0000256" key="7">
    <source>
        <dbReference type="SAM" id="Phobius"/>
    </source>
</evidence>
<dbReference type="PANTHER" id="PTHR33884">
    <property type="entry name" value="UPF0410 PROTEIN YMGE"/>
    <property type="match status" value="1"/>
</dbReference>
<feature type="transmembrane region" description="Helical" evidence="7">
    <location>
        <begin position="6"/>
        <end position="24"/>
    </location>
</feature>
<comment type="subcellular location">
    <subcellularLocation>
        <location evidence="1">Cell membrane</location>
        <topology evidence="1">Multi-pass membrane protein</topology>
    </subcellularLocation>
</comment>
<reference evidence="8 9" key="1">
    <citation type="submission" date="2009-08" db="EMBL/GenBank/DDBJ databases">
        <authorList>
            <person name="Muzny D."/>
            <person name="Qin X."/>
            <person name="Deng J."/>
            <person name="Jiang H."/>
            <person name="Liu Y."/>
            <person name="Qu J."/>
            <person name="Song X.-Z."/>
            <person name="Zhang L."/>
            <person name="Thornton R."/>
            <person name="Coyle M."/>
            <person name="Francisco L."/>
            <person name="Jackson L."/>
            <person name="Javaid M."/>
            <person name="Korchina V."/>
            <person name="Kovar C."/>
            <person name="Mata R."/>
            <person name="Mathew T."/>
            <person name="Ngo R."/>
            <person name="Nguyen L."/>
            <person name="Nguyen N."/>
            <person name="Okwuonu G."/>
            <person name="Ongeri F."/>
            <person name="Pham C."/>
            <person name="Simmons D."/>
            <person name="Wilczek-Boney K."/>
            <person name="Hale W."/>
            <person name="Jakkamsetti A."/>
            <person name="Pham P."/>
            <person name="Ruth R."/>
            <person name="San Lucas F."/>
            <person name="Warren J."/>
            <person name="Zhang J."/>
            <person name="Zhao Z."/>
            <person name="Zhou C."/>
            <person name="Zhu D."/>
            <person name="Lee S."/>
            <person name="Bess C."/>
            <person name="Blankenburg K."/>
            <person name="Forbes L."/>
            <person name="Fu Q."/>
            <person name="Gubbala S."/>
            <person name="Hirani K."/>
            <person name="Jayaseelan J.C."/>
            <person name="Lara F."/>
            <person name="Munidasa M."/>
            <person name="Palculict T."/>
            <person name="Patil S."/>
            <person name="Pu L.-L."/>
            <person name="Saada N."/>
            <person name="Tang L."/>
            <person name="Weissenberger G."/>
            <person name="Zhu Y."/>
            <person name="Hemphill L."/>
            <person name="Shang Y."/>
            <person name="Youmans B."/>
            <person name="Ayvaz T."/>
            <person name="Ross M."/>
            <person name="Santibanez J."/>
            <person name="Aqrawi P."/>
            <person name="Gross S."/>
            <person name="Joshi V."/>
            <person name="Fowler G."/>
            <person name="Nazareth L."/>
            <person name="Reid J."/>
            <person name="Worley K."/>
            <person name="Petrosino J."/>
            <person name="Highlander S."/>
            <person name="Gibbs R."/>
            <person name="Gibbs R."/>
        </authorList>
    </citation>
    <scope>NUCLEOTIDE SEQUENCE [LARGE SCALE GENOMIC DNA]</scope>
    <source>
        <strain evidence="8 9">ATCC 51170</strain>
    </source>
</reference>
<dbReference type="InterPro" id="IPR007341">
    <property type="entry name" value="Transgly_assoc"/>
</dbReference>
<keyword evidence="5 7" id="KW-1133">Transmembrane helix</keyword>
<dbReference type="Proteomes" id="UP000003821">
    <property type="component" value="Unassembled WGS sequence"/>
</dbReference>
<gene>
    <name evidence="8" type="ORF">HMPREF0078_1033</name>
</gene>
<evidence type="ECO:0000256" key="1">
    <source>
        <dbReference type="ARBA" id="ARBA00004651"/>
    </source>
</evidence>
<keyword evidence="6 7" id="KW-0472">Membrane</keyword>
<evidence type="ECO:0000313" key="8">
    <source>
        <dbReference type="EMBL" id="EEU12425.1"/>
    </source>
</evidence>
<evidence type="ECO:0000256" key="3">
    <source>
        <dbReference type="ARBA" id="ARBA00022475"/>
    </source>
</evidence>
<feature type="transmembrane region" description="Helical" evidence="7">
    <location>
        <begin position="31"/>
        <end position="51"/>
    </location>
</feature>